<organism evidence="2 3">
    <name type="scientific">Devosia elaeis</name>
    <dbReference type="NCBI Taxonomy" id="1770058"/>
    <lineage>
        <taxon>Bacteria</taxon>
        <taxon>Pseudomonadati</taxon>
        <taxon>Pseudomonadota</taxon>
        <taxon>Alphaproteobacteria</taxon>
        <taxon>Hyphomicrobiales</taxon>
        <taxon>Devosiaceae</taxon>
        <taxon>Devosia</taxon>
    </lineage>
</organism>
<evidence type="ECO:0000313" key="2">
    <source>
        <dbReference type="EMBL" id="OAM77696.1"/>
    </source>
</evidence>
<evidence type="ECO:0000313" key="3">
    <source>
        <dbReference type="Proteomes" id="UP000078389"/>
    </source>
</evidence>
<accession>A0A178I087</accession>
<evidence type="ECO:0008006" key="4">
    <source>
        <dbReference type="Google" id="ProtNLM"/>
    </source>
</evidence>
<comment type="caution">
    <text evidence="2">The sequence shown here is derived from an EMBL/GenBank/DDBJ whole genome shotgun (WGS) entry which is preliminary data.</text>
</comment>
<sequence>MSGSAKTPPLEWADGTYEFALRWGELSELQDACDAGPFVILARLASNQWRVEDIASTIRLGLIGGGTEPSKALKLVKTYVEGRPPAENVSLARGILETSIMGAPQDQPGEAPAPEAESD</sequence>
<name>A0A178I087_9HYPH</name>
<protein>
    <recommendedName>
        <fullName evidence="4">Gene transfer agent family protein</fullName>
    </recommendedName>
</protein>
<feature type="region of interest" description="Disordered" evidence="1">
    <location>
        <begin position="100"/>
        <end position="119"/>
    </location>
</feature>
<dbReference type="EMBL" id="LVVY01000079">
    <property type="protein sequence ID" value="OAM77696.1"/>
    <property type="molecule type" value="Genomic_DNA"/>
</dbReference>
<evidence type="ECO:0000256" key="1">
    <source>
        <dbReference type="SAM" id="MobiDB-lite"/>
    </source>
</evidence>
<gene>
    <name evidence="2" type="ORF">A3840_08680</name>
</gene>
<dbReference type="RefSeq" id="WP_067454929.1">
    <property type="nucleotide sequence ID" value="NZ_LVVY01000079.1"/>
</dbReference>
<dbReference type="AlphaFoldDB" id="A0A178I087"/>
<dbReference type="Pfam" id="PF11836">
    <property type="entry name" value="Phage_TAC_11"/>
    <property type="match status" value="1"/>
</dbReference>
<dbReference type="STRING" id="1770058.A3840_08680"/>
<reference evidence="2 3" key="1">
    <citation type="submission" date="2016-03" db="EMBL/GenBank/DDBJ databases">
        <title>Genome sequencing of Devosia sp. S37.</title>
        <authorList>
            <person name="Mohd Nor M."/>
        </authorList>
    </citation>
    <scope>NUCLEOTIDE SEQUENCE [LARGE SCALE GENOMIC DNA]</scope>
    <source>
        <strain evidence="2 3">S37</strain>
    </source>
</reference>
<proteinExistence type="predicted"/>
<keyword evidence="3" id="KW-1185">Reference proteome</keyword>
<dbReference type="Proteomes" id="UP000078389">
    <property type="component" value="Unassembled WGS sequence"/>
</dbReference>
<dbReference type="InterPro" id="IPR021791">
    <property type="entry name" value="Phage_TAC_11"/>
</dbReference>
<dbReference type="OrthoDB" id="7509188at2"/>